<sequence>MNLWRINLKPANRTGYDSRNHCLGNQIVGIGWPIDNVTESITSEIYETAGKLKYQLNTSRGWSNAWNAIFYKMQINDLVWTRTIDGNYFLGRVTSEWRYDFSSDAINNDIANVRDCQWVKVGLIDKVPGKVIRSFMPSSTLQRVEGNNTMTYSQQLYNELSNTNFYQLTVSSEQDIFSLLSPDDCEDVVGLFLQIKHGYLMIPSSCKRDTVGYEYEFIHKTTATKAVAQVKSGNISIDRNDYIGIDAKVFLFATNQKYTGEEYDNITCLNSEELKEFMKEYQSSLPDKVKFWIEKSVYFK</sequence>
<dbReference type="Proteomes" id="UP000304900">
    <property type="component" value="Unassembled WGS sequence"/>
</dbReference>
<dbReference type="AlphaFoldDB" id="A0A4U6DBK8"/>
<evidence type="ECO:0000313" key="1">
    <source>
        <dbReference type="EMBL" id="TKT94155.1"/>
    </source>
</evidence>
<dbReference type="RefSeq" id="WP_137338444.1">
    <property type="nucleotide sequence ID" value="NZ_SZVO01000001.1"/>
</dbReference>
<protein>
    <submittedName>
        <fullName evidence="1">Uncharacterized protein</fullName>
    </submittedName>
</protein>
<evidence type="ECO:0000313" key="2">
    <source>
        <dbReference type="Proteomes" id="UP000304900"/>
    </source>
</evidence>
<gene>
    <name evidence="1" type="ORF">FDK13_02785</name>
</gene>
<comment type="caution">
    <text evidence="1">The sequence shown here is derived from an EMBL/GenBank/DDBJ whole genome shotgun (WGS) entry which is preliminary data.</text>
</comment>
<reference evidence="1 2" key="1">
    <citation type="submission" date="2019-05" db="EMBL/GenBank/DDBJ databases">
        <title>Dyadobacter AR-3-8 sp. nov., isolated from arctic soil.</title>
        <authorList>
            <person name="Chaudhary D.K."/>
        </authorList>
    </citation>
    <scope>NUCLEOTIDE SEQUENCE [LARGE SCALE GENOMIC DNA]</scope>
    <source>
        <strain evidence="1 2">AR-3-8</strain>
    </source>
</reference>
<name>A0A4U6DBK8_9BACT</name>
<dbReference type="OrthoDB" id="7253051at2"/>
<keyword evidence="2" id="KW-1185">Reference proteome</keyword>
<proteinExistence type="predicted"/>
<dbReference type="EMBL" id="SZVO01000001">
    <property type="protein sequence ID" value="TKT94155.1"/>
    <property type="molecule type" value="Genomic_DNA"/>
</dbReference>
<organism evidence="1 2">
    <name type="scientific">Dyadobacter frigoris</name>
    <dbReference type="NCBI Taxonomy" id="2576211"/>
    <lineage>
        <taxon>Bacteria</taxon>
        <taxon>Pseudomonadati</taxon>
        <taxon>Bacteroidota</taxon>
        <taxon>Cytophagia</taxon>
        <taxon>Cytophagales</taxon>
        <taxon>Spirosomataceae</taxon>
        <taxon>Dyadobacter</taxon>
    </lineage>
</organism>
<accession>A0A4U6DBK8</accession>